<feature type="compositionally biased region" description="Low complexity" evidence="1">
    <location>
        <begin position="17"/>
        <end position="27"/>
    </location>
</feature>
<evidence type="ECO:0000313" key="2">
    <source>
        <dbReference type="EMBL" id="MFC3687225.1"/>
    </source>
</evidence>
<sequence length="218" mass="22440">MNTVHDTTNAAKDKAADLGSQAAAQAKSQVDSRTTQAGDLVQNKAEGLHQMSDQLRDKGQDAFAGVADRVASYTEDLAKYLRDADADKLLNDVERAARQQPWAVAAGGLLLGFAASRFVKASTDSRSTSSSSTGAGTDSATPSSIDLTQGYAAGTTTGYESDYDTDYTSAGAAGGLPTGYEPLGTDLPAVDPLTADAPLGDPDTYPSTPSGSYTDGNR</sequence>
<feature type="region of interest" description="Disordered" evidence="1">
    <location>
        <begin position="122"/>
        <end position="218"/>
    </location>
</feature>
<protein>
    <recommendedName>
        <fullName evidence="4">DUF883 domain-containing protein</fullName>
    </recommendedName>
</protein>
<reference evidence="3" key="1">
    <citation type="journal article" date="2019" name="Int. J. Syst. Evol. Microbiol.">
        <title>The Global Catalogue of Microorganisms (GCM) 10K type strain sequencing project: providing services to taxonomists for standard genome sequencing and annotation.</title>
        <authorList>
            <consortium name="The Broad Institute Genomics Platform"/>
            <consortium name="The Broad Institute Genome Sequencing Center for Infectious Disease"/>
            <person name="Wu L."/>
            <person name="Ma J."/>
        </authorList>
    </citation>
    <scope>NUCLEOTIDE SEQUENCE [LARGE SCALE GENOMIC DNA]</scope>
    <source>
        <strain evidence="3">NCAIM B.02333</strain>
    </source>
</reference>
<keyword evidence="3" id="KW-1185">Reference proteome</keyword>
<feature type="compositionally biased region" description="Polar residues" evidence="1">
    <location>
        <begin position="205"/>
        <end position="218"/>
    </location>
</feature>
<evidence type="ECO:0000256" key="1">
    <source>
        <dbReference type="SAM" id="MobiDB-lite"/>
    </source>
</evidence>
<accession>A0ABV7WBT3</accession>
<organism evidence="2 3">
    <name type="scientific">Aquipuribacter hungaricus</name>
    <dbReference type="NCBI Taxonomy" id="545624"/>
    <lineage>
        <taxon>Bacteria</taxon>
        <taxon>Bacillati</taxon>
        <taxon>Actinomycetota</taxon>
        <taxon>Actinomycetes</taxon>
        <taxon>Micrococcales</taxon>
        <taxon>Intrasporangiaceae</taxon>
        <taxon>Aquipuribacter</taxon>
    </lineage>
</organism>
<evidence type="ECO:0000313" key="3">
    <source>
        <dbReference type="Proteomes" id="UP001595685"/>
    </source>
</evidence>
<dbReference type="EMBL" id="JBHRWW010000001">
    <property type="protein sequence ID" value="MFC3687225.1"/>
    <property type="molecule type" value="Genomic_DNA"/>
</dbReference>
<feature type="region of interest" description="Disordered" evidence="1">
    <location>
        <begin position="1"/>
        <end position="46"/>
    </location>
</feature>
<dbReference type="Proteomes" id="UP001595685">
    <property type="component" value="Unassembled WGS sequence"/>
</dbReference>
<comment type="caution">
    <text evidence="2">The sequence shown here is derived from an EMBL/GenBank/DDBJ whole genome shotgun (WGS) entry which is preliminary data.</text>
</comment>
<dbReference type="RefSeq" id="WP_340290576.1">
    <property type="nucleotide sequence ID" value="NZ_JBBEOI010000020.1"/>
</dbReference>
<feature type="compositionally biased region" description="Polar residues" evidence="1">
    <location>
        <begin position="28"/>
        <end position="37"/>
    </location>
</feature>
<gene>
    <name evidence="2" type="ORF">ACFOLH_02590</name>
</gene>
<evidence type="ECO:0008006" key="4">
    <source>
        <dbReference type="Google" id="ProtNLM"/>
    </source>
</evidence>
<proteinExistence type="predicted"/>
<feature type="compositionally biased region" description="Low complexity" evidence="1">
    <location>
        <begin position="122"/>
        <end position="159"/>
    </location>
</feature>
<name>A0ABV7WBT3_9MICO</name>